<gene>
    <name evidence="1" type="ORF">THSYN_30625</name>
</gene>
<dbReference type="InterPro" id="IPR023198">
    <property type="entry name" value="PGP-like_dom2"/>
</dbReference>
<dbReference type="Gene3D" id="1.10.150.240">
    <property type="entry name" value="Putative phosphatase, domain 2"/>
    <property type="match status" value="1"/>
</dbReference>
<dbReference type="InterPro" id="IPR041492">
    <property type="entry name" value="HAD_2"/>
</dbReference>
<evidence type="ECO:0008006" key="3">
    <source>
        <dbReference type="Google" id="ProtNLM"/>
    </source>
</evidence>
<dbReference type="EMBL" id="CP020371">
    <property type="protein sequence ID" value="AUB85263.1"/>
    <property type="molecule type" value="Genomic_DNA"/>
</dbReference>
<dbReference type="Gene3D" id="3.40.50.1000">
    <property type="entry name" value="HAD superfamily/HAD-like"/>
    <property type="match status" value="1"/>
</dbReference>
<dbReference type="InterPro" id="IPR023214">
    <property type="entry name" value="HAD_sf"/>
</dbReference>
<reference evidence="1 2" key="1">
    <citation type="submission" date="2017-03" db="EMBL/GenBank/DDBJ databases">
        <title>Complete genome sequence of Candidatus 'Thiodictyon syntrophicum' sp. nov. strain Cad16T, a photolithoautotroph purple sulfur bacterium isolated from an alpine meromictic lake.</title>
        <authorList>
            <person name="Luedin S.M."/>
            <person name="Pothier J.F."/>
            <person name="Danza F."/>
            <person name="Storelli N."/>
            <person name="Wittwer M."/>
            <person name="Tonolla M."/>
        </authorList>
    </citation>
    <scope>NUCLEOTIDE SEQUENCE [LARGE SCALE GENOMIC DNA]</scope>
    <source>
        <strain evidence="1 2">Cad16T</strain>
        <plasmid evidence="2">Plasmid pts417</plasmid>
    </source>
</reference>
<dbReference type="GO" id="GO:0008967">
    <property type="term" value="F:phosphoglycolate phosphatase activity"/>
    <property type="evidence" value="ECO:0007669"/>
    <property type="project" value="TreeGrafter"/>
</dbReference>
<dbReference type="AlphaFoldDB" id="A0A2K8UI55"/>
<keyword evidence="1" id="KW-0614">Plasmid</keyword>
<sequence length="225" mass="25181">MIFTPPPQTAAPGDYRLVVFDFDGTLADSFDWFVRALNELAPRYRCRPIAPDERDRLRELPARAVLRRLGVTWWKLPALAQALRRRMTDDLDGLRLFPGVETMLRELDEAGLVLGIASSNAERNVRRLLGPENLWRVRYLQCGAAIHGKRARLRRILSAARVAPAAAIYIGDEIRDIEAAHGLGMAAGVVLWGYNSASALRGHRPDRIFASMEEIGPELRSSRGT</sequence>
<dbReference type="Proteomes" id="UP000232638">
    <property type="component" value="Plasmid pTs417"/>
</dbReference>
<dbReference type="KEGG" id="tsy:THSYN_30625"/>
<protein>
    <recommendedName>
        <fullName evidence="3">HAD family hydrolase</fullName>
    </recommendedName>
</protein>
<dbReference type="PANTHER" id="PTHR43434">
    <property type="entry name" value="PHOSPHOGLYCOLATE PHOSPHATASE"/>
    <property type="match status" value="1"/>
</dbReference>
<dbReference type="SFLD" id="SFLDG01129">
    <property type="entry name" value="C1.5:_HAD__Beta-PGM__Phosphata"/>
    <property type="match status" value="1"/>
</dbReference>
<dbReference type="GO" id="GO:0005829">
    <property type="term" value="C:cytosol"/>
    <property type="evidence" value="ECO:0007669"/>
    <property type="project" value="TreeGrafter"/>
</dbReference>
<organism evidence="1 2">
    <name type="scientific">Candidatus Thiodictyon syntrophicum</name>
    <dbReference type="NCBI Taxonomy" id="1166950"/>
    <lineage>
        <taxon>Bacteria</taxon>
        <taxon>Pseudomonadati</taxon>
        <taxon>Pseudomonadota</taxon>
        <taxon>Gammaproteobacteria</taxon>
        <taxon>Chromatiales</taxon>
        <taxon>Chromatiaceae</taxon>
        <taxon>Thiodictyon</taxon>
    </lineage>
</organism>
<dbReference type="SUPFAM" id="SSF56784">
    <property type="entry name" value="HAD-like"/>
    <property type="match status" value="1"/>
</dbReference>
<dbReference type="RefSeq" id="WP_100922899.1">
    <property type="nucleotide sequence ID" value="NZ_CP020371.1"/>
</dbReference>
<dbReference type="InterPro" id="IPR036412">
    <property type="entry name" value="HAD-like_sf"/>
</dbReference>
<dbReference type="GO" id="GO:0006281">
    <property type="term" value="P:DNA repair"/>
    <property type="evidence" value="ECO:0007669"/>
    <property type="project" value="TreeGrafter"/>
</dbReference>
<proteinExistence type="predicted"/>
<dbReference type="SFLD" id="SFLDS00003">
    <property type="entry name" value="Haloacid_Dehalogenase"/>
    <property type="match status" value="1"/>
</dbReference>
<name>A0A2K8UI55_9GAMM</name>
<keyword evidence="2" id="KW-1185">Reference proteome</keyword>
<geneLocation type="plasmid" evidence="2">
    <name>pts417</name>
</geneLocation>
<evidence type="ECO:0000313" key="1">
    <source>
        <dbReference type="EMBL" id="AUB85263.1"/>
    </source>
</evidence>
<dbReference type="InterPro" id="IPR050155">
    <property type="entry name" value="HAD-like_hydrolase_sf"/>
</dbReference>
<evidence type="ECO:0000313" key="2">
    <source>
        <dbReference type="Proteomes" id="UP000232638"/>
    </source>
</evidence>
<dbReference type="Pfam" id="PF13419">
    <property type="entry name" value="HAD_2"/>
    <property type="match status" value="1"/>
</dbReference>
<accession>A0A2K8UI55</accession>
<dbReference type="PANTHER" id="PTHR43434:SF13">
    <property type="entry name" value="PHOSPHOGLYCOLATE PHOSPHATASE"/>
    <property type="match status" value="1"/>
</dbReference>
<dbReference type="OrthoDB" id="9792518at2"/>